<evidence type="ECO:0000313" key="3">
    <source>
        <dbReference type="Proteomes" id="UP000325933"/>
    </source>
</evidence>
<keyword evidence="4" id="KW-1185">Reference proteome</keyword>
<evidence type="ECO:0000313" key="1">
    <source>
        <dbReference type="EMBL" id="KAA9019640.1"/>
    </source>
</evidence>
<dbReference type="Proteomes" id="UP000326364">
    <property type="component" value="Unassembled WGS sequence"/>
</dbReference>
<dbReference type="AlphaFoldDB" id="A0A5J5I5K1"/>
<sequence>MVLHPNHRYRGSADPWSRCSILPAVNTLPNLTDPSVRPNRRRLRRITEQWLPIGEGDVVARYTVFRHGGHQRPIIGRGGKHLRFRFPSTKTNTTQLGEGKGEAFLALHNEVWSEVADYECHPGEFEVMVGGKRKRYRLDAIRMFRDGTVEVIECKRTSKDLSDVEYRELLAVIAEICRSVGWKFRVLYLRDIKGPRARQMNVWGLYCRRSMLLTPGEERIAKRLVGNGAAVEWGDLRDRLAPTDPLRGDAAIERMLARGTLSTDLDVKFKSGTVLTPLKPFTGQSEIRV</sequence>
<reference evidence="3 4" key="1">
    <citation type="submission" date="2019-09" db="EMBL/GenBank/DDBJ databases">
        <authorList>
            <person name="Feng G."/>
        </authorList>
    </citation>
    <scope>NUCLEOTIDE SEQUENCE [LARGE SCALE GENOMIC DNA]</scope>
    <source>
        <strain evidence="2 3">KACC 19283</strain>
        <strain evidence="1 4">KACC 19284</strain>
    </source>
</reference>
<dbReference type="RefSeq" id="WP_150424847.1">
    <property type="nucleotide sequence ID" value="NZ_VYQA01000003.1"/>
</dbReference>
<name>A0A5J5I5K1_9SPHN</name>
<organism evidence="2 3">
    <name type="scientific">Sphingobium limneticum</name>
    <dbReference type="NCBI Taxonomy" id="1007511"/>
    <lineage>
        <taxon>Bacteria</taxon>
        <taxon>Pseudomonadati</taxon>
        <taxon>Pseudomonadota</taxon>
        <taxon>Alphaproteobacteria</taxon>
        <taxon>Sphingomonadales</taxon>
        <taxon>Sphingomonadaceae</taxon>
        <taxon>Sphingobium</taxon>
    </lineage>
</organism>
<evidence type="ECO:0008006" key="5">
    <source>
        <dbReference type="Google" id="ProtNLM"/>
    </source>
</evidence>
<protein>
    <recommendedName>
        <fullName evidence="5">TnsA endonuclease N-terminal domain-containing protein</fullName>
    </recommendedName>
</protein>
<comment type="caution">
    <text evidence="2">The sequence shown here is derived from an EMBL/GenBank/DDBJ whole genome shotgun (WGS) entry which is preliminary data.</text>
</comment>
<gene>
    <name evidence="2" type="ORF">F4U95_05155</name>
    <name evidence="1" type="ORF">F4U96_05155</name>
</gene>
<evidence type="ECO:0000313" key="2">
    <source>
        <dbReference type="EMBL" id="KAA9032097.1"/>
    </source>
</evidence>
<dbReference type="Proteomes" id="UP000325933">
    <property type="component" value="Unassembled WGS sequence"/>
</dbReference>
<proteinExistence type="predicted"/>
<dbReference type="EMBL" id="VYQB01000003">
    <property type="protein sequence ID" value="KAA9019640.1"/>
    <property type="molecule type" value="Genomic_DNA"/>
</dbReference>
<dbReference type="EMBL" id="VYQA01000003">
    <property type="protein sequence ID" value="KAA9032097.1"/>
    <property type="molecule type" value="Genomic_DNA"/>
</dbReference>
<accession>A0A5J5I5K1</accession>
<evidence type="ECO:0000313" key="4">
    <source>
        <dbReference type="Proteomes" id="UP000326364"/>
    </source>
</evidence>